<evidence type="ECO:0000313" key="4">
    <source>
        <dbReference type="Proteomes" id="UP001367030"/>
    </source>
</evidence>
<organism evidence="3 4">
    <name type="scientific">Variovorax robiniae</name>
    <dbReference type="NCBI Taxonomy" id="1836199"/>
    <lineage>
        <taxon>Bacteria</taxon>
        <taxon>Pseudomonadati</taxon>
        <taxon>Pseudomonadota</taxon>
        <taxon>Betaproteobacteria</taxon>
        <taxon>Burkholderiales</taxon>
        <taxon>Comamonadaceae</taxon>
        <taxon>Variovorax</taxon>
    </lineage>
</organism>
<protein>
    <submittedName>
        <fullName evidence="3">Copper-binding protein</fullName>
    </submittedName>
</protein>
<feature type="region of interest" description="Disordered" evidence="1">
    <location>
        <begin position="22"/>
        <end position="41"/>
    </location>
</feature>
<dbReference type="Gene3D" id="2.40.50.320">
    <property type="entry name" value="Copper binding periplasmic protein CusF"/>
    <property type="match status" value="1"/>
</dbReference>
<dbReference type="Proteomes" id="UP001367030">
    <property type="component" value="Unassembled WGS sequence"/>
</dbReference>
<accession>A0ABU8XB86</accession>
<dbReference type="Pfam" id="PF11604">
    <property type="entry name" value="CusF_Ec"/>
    <property type="match status" value="1"/>
</dbReference>
<dbReference type="RefSeq" id="WP_340335988.1">
    <property type="nucleotide sequence ID" value="NZ_JBBKZS010000005.1"/>
</dbReference>
<dbReference type="InterPro" id="IPR021647">
    <property type="entry name" value="CusF_Ec"/>
</dbReference>
<feature type="signal peptide" evidence="2">
    <location>
        <begin position="1"/>
        <end position="20"/>
    </location>
</feature>
<name>A0ABU8XB86_9BURK</name>
<evidence type="ECO:0000313" key="3">
    <source>
        <dbReference type="EMBL" id="MEJ8855922.1"/>
    </source>
</evidence>
<reference evidence="3 4" key="1">
    <citation type="submission" date="2024-03" db="EMBL/GenBank/DDBJ databases">
        <title>Novel species of the genus Variovorax.</title>
        <authorList>
            <person name="Liu Q."/>
            <person name="Xin Y.-H."/>
        </authorList>
    </citation>
    <scope>NUCLEOTIDE SEQUENCE [LARGE SCALE GENOMIC DNA]</scope>
    <source>
        <strain evidence="3 4">KACC 18901</strain>
    </source>
</reference>
<keyword evidence="2" id="KW-0732">Signal</keyword>
<comment type="caution">
    <text evidence="3">The sequence shown here is derived from an EMBL/GenBank/DDBJ whole genome shotgun (WGS) entry which is preliminary data.</text>
</comment>
<keyword evidence="4" id="KW-1185">Reference proteome</keyword>
<evidence type="ECO:0000256" key="1">
    <source>
        <dbReference type="SAM" id="MobiDB-lite"/>
    </source>
</evidence>
<sequence length="114" mass="12382">MKPLHVLAISLLAASLGVHAQSKQPNMPMPMKEPAQSQNASNALTDAVVQRIDIATGEVVLKHGDIPNLAMPPMTMAFDADKKTLSGLKVGDRVRFHAEIIDGRPKLTRVEHVR</sequence>
<evidence type="ECO:0000256" key="2">
    <source>
        <dbReference type="SAM" id="SignalP"/>
    </source>
</evidence>
<proteinExistence type="predicted"/>
<dbReference type="EMBL" id="JBBKZS010000005">
    <property type="protein sequence ID" value="MEJ8855922.1"/>
    <property type="molecule type" value="Genomic_DNA"/>
</dbReference>
<feature type="chain" id="PRO_5046041816" evidence="2">
    <location>
        <begin position="21"/>
        <end position="114"/>
    </location>
</feature>
<gene>
    <name evidence="3" type="ORF">WKW79_15185</name>
</gene>
<dbReference type="InterPro" id="IPR042230">
    <property type="entry name" value="CusF_sf"/>
</dbReference>